<evidence type="ECO:0000313" key="1">
    <source>
        <dbReference type="EMBL" id="GIJ28982.1"/>
    </source>
</evidence>
<reference evidence="1 2" key="1">
    <citation type="submission" date="2021-01" db="EMBL/GenBank/DDBJ databases">
        <title>Whole genome shotgun sequence of Verrucosispora qiuiae NBRC 106684.</title>
        <authorList>
            <person name="Komaki H."/>
            <person name="Tamura T."/>
        </authorList>
    </citation>
    <scope>NUCLEOTIDE SEQUENCE [LARGE SCALE GENOMIC DNA]</scope>
    <source>
        <strain evidence="1 2">NBRC 106684</strain>
    </source>
</reference>
<dbReference type="EMBL" id="BOPC01000059">
    <property type="protein sequence ID" value="GIJ28982.1"/>
    <property type="molecule type" value="Genomic_DNA"/>
</dbReference>
<protein>
    <submittedName>
        <fullName evidence="1">Uncharacterized protein</fullName>
    </submittedName>
</protein>
<comment type="caution">
    <text evidence="1">The sequence shown here is derived from an EMBL/GenBank/DDBJ whole genome shotgun (WGS) entry which is preliminary data.</text>
</comment>
<sequence length="112" mass="11813">MLRHLFDVGGGHLSLKPVVTGGRRLIPFRAVKGTSGDDRCGVDGANVAGSGHAADGVEAVQDNELVTGRKTLTRMGPPPKVTATCETFHYNPGCCAATTTNREGATCFRSWR</sequence>
<accession>A0ABQ4JFG4</accession>
<keyword evidence="2" id="KW-1185">Reference proteome</keyword>
<organism evidence="1 2">
    <name type="scientific">Micromonospora qiuiae</name>
    <dbReference type="NCBI Taxonomy" id="502268"/>
    <lineage>
        <taxon>Bacteria</taxon>
        <taxon>Bacillati</taxon>
        <taxon>Actinomycetota</taxon>
        <taxon>Actinomycetes</taxon>
        <taxon>Micromonosporales</taxon>
        <taxon>Micromonosporaceae</taxon>
        <taxon>Micromonospora</taxon>
    </lineage>
</organism>
<gene>
    <name evidence="1" type="ORF">Vqi01_41440</name>
</gene>
<evidence type="ECO:0000313" key="2">
    <source>
        <dbReference type="Proteomes" id="UP000653076"/>
    </source>
</evidence>
<proteinExistence type="predicted"/>
<name>A0ABQ4JFG4_9ACTN</name>
<dbReference type="Proteomes" id="UP000653076">
    <property type="component" value="Unassembled WGS sequence"/>
</dbReference>